<dbReference type="SUPFAM" id="SSF56672">
    <property type="entry name" value="DNA/RNA polymerases"/>
    <property type="match status" value="1"/>
</dbReference>
<dbReference type="FunFam" id="3.40.50.10190:FF:000011">
    <property type="entry name" value="DNA repair protein REV1"/>
    <property type="match status" value="1"/>
</dbReference>
<dbReference type="CDD" id="cd01701">
    <property type="entry name" value="PolY_Rev1"/>
    <property type="match status" value="1"/>
</dbReference>
<dbReference type="FunFam" id="3.30.1490.100:FF:000001">
    <property type="entry name" value="DNA repair protein REV1"/>
    <property type="match status" value="1"/>
</dbReference>
<feature type="region of interest" description="Disordered" evidence="18">
    <location>
        <begin position="767"/>
        <end position="869"/>
    </location>
</feature>
<dbReference type="InterPro" id="IPR025527">
    <property type="entry name" value="HUWE1/Rev1_UBM"/>
</dbReference>
<feature type="region of interest" description="Disordered" evidence="18">
    <location>
        <begin position="268"/>
        <end position="316"/>
    </location>
</feature>
<dbReference type="Gene3D" id="1.20.58.1280">
    <property type="entry name" value="DNA repair protein Rev1, C-terminal domain"/>
    <property type="match status" value="1"/>
</dbReference>
<dbReference type="InterPro" id="IPR053848">
    <property type="entry name" value="IMS_HHH_1"/>
</dbReference>
<keyword evidence="11" id="KW-0460">Magnesium</keyword>
<dbReference type="Gene3D" id="6.10.250.1490">
    <property type="match status" value="1"/>
</dbReference>
<feature type="compositionally biased region" description="Polar residues" evidence="18">
    <location>
        <begin position="186"/>
        <end position="205"/>
    </location>
</feature>
<comment type="similarity">
    <text evidence="4">Belongs to the DNA polymerase type-Y family.</text>
</comment>
<dbReference type="GO" id="GO:0005634">
    <property type="term" value="C:nucleus"/>
    <property type="evidence" value="ECO:0007669"/>
    <property type="project" value="UniProtKB-SubCell"/>
</dbReference>
<feature type="domain" description="BRCT" evidence="19">
    <location>
        <begin position="61"/>
        <end position="149"/>
    </location>
</feature>
<dbReference type="InterPro" id="IPR036775">
    <property type="entry name" value="DNA_pol_Y-fam_lit_finger_sf"/>
</dbReference>
<dbReference type="GO" id="GO:0003684">
    <property type="term" value="F:damaged DNA binding"/>
    <property type="evidence" value="ECO:0007669"/>
    <property type="project" value="InterPro"/>
</dbReference>
<dbReference type="InterPro" id="IPR001357">
    <property type="entry name" value="BRCT_dom"/>
</dbReference>
<evidence type="ECO:0000256" key="3">
    <source>
        <dbReference type="ARBA" id="ARBA00004173"/>
    </source>
</evidence>
<dbReference type="GO" id="GO:0070987">
    <property type="term" value="P:error-free translesion synthesis"/>
    <property type="evidence" value="ECO:0007669"/>
    <property type="project" value="TreeGrafter"/>
</dbReference>
<feature type="compositionally biased region" description="Gly residues" evidence="18">
    <location>
        <begin position="909"/>
        <end position="919"/>
    </location>
</feature>
<keyword evidence="10" id="KW-0227">DNA damage</keyword>
<comment type="cofactor">
    <cofactor evidence="1">
        <name>Mg(2+)</name>
        <dbReference type="ChEBI" id="CHEBI:18420"/>
    </cofactor>
</comment>
<feature type="domain" description="UmuC" evidence="20">
    <location>
        <begin position="391"/>
        <end position="590"/>
    </location>
</feature>
<dbReference type="PANTHER" id="PTHR45990:SF1">
    <property type="entry name" value="DNA REPAIR PROTEIN REV1"/>
    <property type="match status" value="1"/>
</dbReference>
<accession>A0AAD5RPA4</accession>
<dbReference type="GO" id="GO:0017125">
    <property type="term" value="F:deoxycytidyl transferase activity"/>
    <property type="evidence" value="ECO:0007669"/>
    <property type="project" value="TreeGrafter"/>
</dbReference>
<dbReference type="EMBL" id="JAKWBI020000205">
    <property type="protein sequence ID" value="KAJ2899175.1"/>
    <property type="molecule type" value="Genomic_DNA"/>
</dbReference>
<dbReference type="InterPro" id="IPR043128">
    <property type="entry name" value="Rev_trsase/Diguanyl_cyclase"/>
</dbReference>
<dbReference type="InterPro" id="IPR031991">
    <property type="entry name" value="Rev1_C"/>
</dbReference>
<dbReference type="SUPFAM" id="SSF100879">
    <property type="entry name" value="Lesion bypass DNA polymerase (Y-family), little finger domain"/>
    <property type="match status" value="1"/>
</dbReference>
<dbReference type="Gene3D" id="3.30.70.270">
    <property type="match status" value="1"/>
</dbReference>
<keyword evidence="15" id="KW-0539">Nucleus</keyword>
<reference evidence="21" key="1">
    <citation type="submission" date="2022-07" db="EMBL/GenBank/DDBJ databases">
        <title>Draft genome sequence of Zalerion maritima ATCC 34329, a (micro)plastics degrading marine fungus.</title>
        <authorList>
            <person name="Paco A."/>
            <person name="Goncalves M.F.M."/>
            <person name="Rocha-Santos T.A.P."/>
            <person name="Alves A."/>
        </authorList>
    </citation>
    <scope>NUCLEOTIDE SEQUENCE</scope>
    <source>
        <strain evidence="21">ATCC 34329</strain>
    </source>
</reference>
<keyword evidence="14" id="KW-0234">DNA repair</keyword>
<dbReference type="GO" id="GO:0046872">
    <property type="term" value="F:metal ion binding"/>
    <property type="evidence" value="ECO:0007669"/>
    <property type="project" value="UniProtKB-KW"/>
</dbReference>
<keyword evidence="6" id="KW-0237">DNA synthesis</keyword>
<dbReference type="InterPro" id="IPR038401">
    <property type="entry name" value="Rev1_C_sf"/>
</dbReference>
<evidence type="ECO:0000256" key="16">
    <source>
        <dbReference type="ARBA" id="ARBA00058985"/>
    </source>
</evidence>
<keyword evidence="7" id="KW-0808">Transferase</keyword>
<evidence type="ECO:0000256" key="15">
    <source>
        <dbReference type="ARBA" id="ARBA00023242"/>
    </source>
</evidence>
<sequence>MGSLLDKNSSAVRKRIENHTFPDEDGDEYEASTFDGLGDYFRRKKIKLQNLDAEIRASAGDTPQIFKGVVAHVMGYTQPPLHVIHKMLVSHGAGFLQYLDSKTMATHIIASNIPPKKAVDYKNYRIVRPQWVTDSIAAGKLLPWSDYRLVDEAGPRQKMIKFDGGKVTSQAKTPQSQSYKEHSRRSFYSQQLQSSAGSSDIPSTRSVRRNDALQFDSPLASKSDLSPGVFGDVERMHIDTPTKGPNEPFVSDSFKTNAGECQPHFKMPAPPVRSESSSGSGGHGAVSRSETPHYRHLQPPSHNDRSVFQRTSEMTSEAHNKMLLSDPKIRQQSSANPNFLKQFYAESRLHHLSTWKAELKTKMQKMANESRSKQQQQKSAPKRIPTSRRYVMHVDFDSFFCAISLRGAPDYVDMPAAVAHGNGTGSEIASCNYPARKFGVKNGMWMKRALELCPDIKVLPYDFPGYEEASKHFYEAILQVGGVVQSVSVDEALVDITASAIAASGSSGAPMEGADTLRAEQQRCDAIATDLRSEIKKRTGCHVSVGIGGNILLAKVALRKAKPAGQYQIKPAEIQSIIDELKVEQLPGVAYSLGGKLEELGVKLVKDLRQVSKERLTSHLGPKTGEKLFEYARGIDRVEVGDQPPRKSVSAEVNWGIRFINQQEAEEFVCNLCRELERRLLNEQVRGTNLTMKIMRRSPDAPLDPTKHLGHGKCDTFNKSTVFGVATHDANVIRKEAVSILRSFKFSPGDLRGLGVQLTKLEPLKQYSSAAPDGSQRRLAFGPPPTMGKNGRSDPIEEPVGDRHSGGPMSGFSSSKRDMKDDPIADDPLTPKKHKLSKSSVHPVLALSKAGEKDTKANTPLNISGTQFIMPSNPDPAVLNELPQDIRSKLLAQGKKQSGAKTDSPFAVMGGGSGTGGGRGIREPSPFSLAQGKPSRSGSAATVPSAMPADIDPEVFASLPEDMKAEVLSSYGIAPTSSLAGRMMTLTHSPKDKAASRTQTRRGTSPSKRGGGIRDMFHKPSQQGQNLLLRKQQSTSPSPLLPPTTGDAHINITAKSTTLSRPSTAGSAAAAARAIPAEGDAEDREIDPPDPEFLAQLPDDEARDEAIYQYEMLFYERDRRKKQSAAAAAAGGGNGPPPILLRSESSRETRSHGHRDALERETESADANTDMDVDPDLDLDPDPSTRTKITFPPMPEKASFSSKPSGGDGQSTEEVKTMLRAWHASTRHNGPHAKDVKVFERYLGRVVKDEKDVEKVVCLARWLDWLVEEGGSGARGGEPEWRCFVQEIKEEVQKAVAERGFPRLKF</sequence>
<evidence type="ECO:0000256" key="2">
    <source>
        <dbReference type="ARBA" id="ARBA00004123"/>
    </source>
</evidence>
<dbReference type="Pfam" id="PF21999">
    <property type="entry name" value="IMS_HHH_1"/>
    <property type="match status" value="1"/>
</dbReference>
<dbReference type="FunFam" id="3.30.70.270:FF:000040">
    <property type="entry name" value="DNA repair protein REV1"/>
    <property type="match status" value="1"/>
</dbReference>
<proteinExistence type="inferred from homology"/>
<dbReference type="InterPro" id="IPR036420">
    <property type="entry name" value="BRCT_dom_sf"/>
</dbReference>
<dbReference type="Pfam" id="PF00817">
    <property type="entry name" value="IMS"/>
    <property type="match status" value="1"/>
</dbReference>
<gene>
    <name evidence="21" type="ORF">MKZ38_003372</name>
</gene>
<evidence type="ECO:0000313" key="22">
    <source>
        <dbReference type="Proteomes" id="UP001201980"/>
    </source>
</evidence>
<dbReference type="GO" id="GO:0006281">
    <property type="term" value="P:DNA repair"/>
    <property type="evidence" value="ECO:0007669"/>
    <property type="project" value="UniProtKB-KW"/>
</dbReference>
<evidence type="ECO:0000256" key="17">
    <source>
        <dbReference type="ARBA" id="ARBA00081902"/>
    </source>
</evidence>
<dbReference type="Gene3D" id="3.40.1170.60">
    <property type="match status" value="1"/>
</dbReference>
<dbReference type="InterPro" id="IPR017961">
    <property type="entry name" value="DNA_pol_Y-fam_little_finger"/>
</dbReference>
<comment type="subcellular location">
    <subcellularLocation>
        <location evidence="3">Mitochondrion</location>
    </subcellularLocation>
    <subcellularLocation>
        <location evidence="2">Nucleus</location>
    </subcellularLocation>
</comment>
<evidence type="ECO:0000256" key="1">
    <source>
        <dbReference type="ARBA" id="ARBA00001946"/>
    </source>
</evidence>
<evidence type="ECO:0000259" key="19">
    <source>
        <dbReference type="PROSITE" id="PS50172"/>
    </source>
</evidence>
<keyword evidence="9" id="KW-0479">Metal-binding</keyword>
<evidence type="ECO:0000256" key="14">
    <source>
        <dbReference type="ARBA" id="ARBA00023204"/>
    </source>
</evidence>
<dbReference type="Pfam" id="PF16727">
    <property type="entry name" value="REV1_C"/>
    <property type="match status" value="1"/>
</dbReference>
<dbReference type="SMART" id="SM00292">
    <property type="entry name" value="BRCT"/>
    <property type="match status" value="1"/>
</dbReference>
<evidence type="ECO:0000256" key="12">
    <source>
        <dbReference type="ARBA" id="ARBA00023125"/>
    </source>
</evidence>
<evidence type="ECO:0000256" key="8">
    <source>
        <dbReference type="ARBA" id="ARBA00022695"/>
    </source>
</evidence>
<evidence type="ECO:0000313" key="21">
    <source>
        <dbReference type="EMBL" id="KAJ2899175.1"/>
    </source>
</evidence>
<dbReference type="PANTHER" id="PTHR45990">
    <property type="entry name" value="DNA REPAIR PROTEIN REV1"/>
    <property type="match status" value="1"/>
</dbReference>
<dbReference type="Gene3D" id="3.40.50.10190">
    <property type="entry name" value="BRCT domain"/>
    <property type="match status" value="1"/>
</dbReference>
<evidence type="ECO:0000256" key="7">
    <source>
        <dbReference type="ARBA" id="ARBA00022679"/>
    </source>
</evidence>
<feature type="region of interest" description="Disordered" evidence="18">
    <location>
        <begin position="982"/>
        <end position="1102"/>
    </location>
</feature>
<organism evidence="21 22">
    <name type="scientific">Zalerion maritima</name>
    <dbReference type="NCBI Taxonomy" id="339359"/>
    <lineage>
        <taxon>Eukaryota</taxon>
        <taxon>Fungi</taxon>
        <taxon>Dikarya</taxon>
        <taxon>Ascomycota</taxon>
        <taxon>Pezizomycotina</taxon>
        <taxon>Sordariomycetes</taxon>
        <taxon>Lulworthiomycetidae</taxon>
        <taxon>Lulworthiales</taxon>
        <taxon>Lulworthiaceae</taxon>
        <taxon>Zalerion</taxon>
    </lineage>
</organism>
<evidence type="ECO:0000256" key="6">
    <source>
        <dbReference type="ARBA" id="ARBA00022634"/>
    </source>
</evidence>
<evidence type="ECO:0000256" key="4">
    <source>
        <dbReference type="ARBA" id="ARBA00010945"/>
    </source>
</evidence>
<evidence type="ECO:0000256" key="9">
    <source>
        <dbReference type="ARBA" id="ARBA00022723"/>
    </source>
</evidence>
<dbReference type="Pfam" id="PF11799">
    <property type="entry name" value="IMS_C"/>
    <property type="match status" value="1"/>
</dbReference>
<dbReference type="InterPro" id="IPR043502">
    <property type="entry name" value="DNA/RNA_pol_sf"/>
</dbReference>
<feature type="compositionally biased region" description="Polar residues" evidence="18">
    <location>
        <begin position="367"/>
        <end position="379"/>
    </location>
</feature>
<feature type="compositionally biased region" description="Acidic residues" evidence="18">
    <location>
        <begin position="1169"/>
        <end position="1181"/>
    </location>
</feature>
<evidence type="ECO:0000256" key="10">
    <source>
        <dbReference type="ARBA" id="ARBA00022763"/>
    </source>
</evidence>
<feature type="region of interest" description="Disordered" evidence="18">
    <location>
        <begin position="892"/>
        <end position="947"/>
    </location>
</feature>
<keyword evidence="8" id="KW-0548">Nucleotidyltransferase</keyword>
<dbReference type="PROSITE" id="PS50172">
    <property type="entry name" value="BRCT"/>
    <property type="match status" value="1"/>
</dbReference>
<keyword evidence="22" id="KW-1185">Reference proteome</keyword>
<feature type="compositionally biased region" description="Basic and acidic residues" evidence="18">
    <location>
        <begin position="1144"/>
        <end position="1163"/>
    </location>
</feature>
<dbReference type="CDD" id="cd17719">
    <property type="entry name" value="BRCT_Rev1"/>
    <property type="match status" value="1"/>
</dbReference>
<feature type="region of interest" description="Disordered" evidence="18">
    <location>
        <begin position="1124"/>
        <end position="1212"/>
    </location>
</feature>
<feature type="compositionally biased region" description="Basic and acidic residues" evidence="18">
    <location>
        <begin position="791"/>
        <end position="805"/>
    </location>
</feature>
<feature type="compositionally biased region" description="Acidic residues" evidence="18">
    <location>
        <begin position="1079"/>
        <end position="1090"/>
    </location>
</feature>
<feature type="compositionally biased region" description="Polar residues" evidence="18">
    <location>
        <begin position="857"/>
        <end position="869"/>
    </location>
</feature>
<dbReference type="Gene3D" id="1.10.150.20">
    <property type="entry name" value="5' to 3' exonuclease, C-terminal subdomain"/>
    <property type="match status" value="1"/>
</dbReference>
<dbReference type="GO" id="GO:0003887">
    <property type="term" value="F:DNA-directed DNA polymerase activity"/>
    <property type="evidence" value="ECO:0007669"/>
    <property type="project" value="InterPro"/>
</dbReference>
<dbReference type="PROSITE" id="PS50173">
    <property type="entry name" value="UMUC"/>
    <property type="match status" value="1"/>
</dbReference>
<feature type="compositionally biased region" description="Polar residues" evidence="18">
    <location>
        <begin position="167"/>
        <end position="178"/>
    </location>
</feature>
<evidence type="ECO:0000256" key="5">
    <source>
        <dbReference type="ARBA" id="ARBA00020399"/>
    </source>
</evidence>
<dbReference type="Gene3D" id="6.10.250.1630">
    <property type="match status" value="2"/>
</dbReference>
<evidence type="ECO:0000256" key="18">
    <source>
        <dbReference type="SAM" id="MobiDB-lite"/>
    </source>
</evidence>
<name>A0AAD5RPA4_9PEZI</name>
<feature type="compositionally biased region" description="Low complexity" evidence="18">
    <location>
        <begin position="1061"/>
        <end position="1078"/>
    </location>
</feature>
<evidence type="ECO:0000256" key="13">
    <source>
        <dbReference type="ARBA" id="ARBA00023128"/>
    </source>
</evidence>
<feature type="compositionally biased region" description="Polar residues" evidence="18">
    <location>
        <begin position="996"/>
        <end position="1007"/>
    </location>
</feature>
<dbReference type="GO" id="GO:0005739">
    <property type="term" value="C:mitochondrion"/>
    <property type="evidence" value="ECO:0007669"/>
    <property type="project" value="UniProtKB-SubCell"/>
</dbReference>
<feature type="region of interest" description="Disordered" evidence="18">
    <location>
        <begin position="363"/>
        <end position="385"/>
    </location>
</feature>
<dbReference type="GO" id="GO:0042276">
    <property type="term" value="P:error-prone translesion synthesis"/>
    <property type="evidence" value="ECO:0007669"/>
    <property type="project" value="TreeGrafter"/>
</dbReference>
<keyword evidence="12" id="KW-0238">DNA-binding</keyword>
<dbReference type="Pfam" id="PF14377">
    <property type="entry name" value="UBM"/>
    <property type="match status" value="3"/>
</dbReference>
<evidence type="ECO:0000259" key="20">
    <source>
        <dbReference type="PROSITE" id="PS50173"/>
    </source>
</evidence>
<dbReference type="Proteomes" id="UP001201980">
    <property type="component" value="Unassembled WGS sequence"/>
</dbReference>
<evidence type="ECO:0000256" key="11">
    <source>
        <dbReference type="ARBA" id="ARBA00022842"/>
    </source>
</evidence>
<dbReference type="InterPro" id="IPR001126">
    <property type="entry name" value="UmuC"/>
</dbReference>
<comment type="caution">
    <text evidence="21">The sequence shown here is derived from an EMBL/GenBank/DDBJ whole genome shotgun (WGS) entry which is preliminary data.</text>
</comment>
<comment type="function">
    <text evidence="16">Deoxycytidyl transferase involved in DNA repair. Transfers a dCMP residue from dCTP to the 3'-end of a DNA primer in a template-dependent reaction. May assist in the first step in the bypass of abasic lesions by the insertion of a nucleotide opposite the lesion. Required for normal induction of mutations by physical and chemical agents. Involved in mitochondrial DNA mutagenesis.</text>
</comment>
<dbReference type="Pfam" id="PF16589">
    <property type="entry name" value="BRCT_2"/>
    <property type="match status" value="1"/>
</dbReference>
<protein>
    <recommendedName>
        <fullName evidence="5">DNA repair protein REV1</fullName>
    </recommendedName>
    <alternativeName>
        <fullName evidence="17">Reversionless protein 1</fullName>
    </alternativeName>
</protein>
<dbReference type="Gene3D" id="3.30.1490.100">
    <property type="entry name" value="DNA polymerase, Y-family, little finger domain"/>
    <property type="match status" value="1"/>
</dbReference>
<dbReference type="SUPFAM" id="SSF52113">
    <property type="entry name" value="BRCT domain"/>
    <property type="match status" value="1"/>
</dbReference>
<keyword evidence="13" id="KW-0496">Mitochondrion</keyword>
<feature type="region of interest" description="Disordered" evidence="18">
    <location>
        <begin position="162"/>
        <end position="206"/>
    </location>
</feature>